<accession>A0A9P8RQH1</accession>
<proteinExistence type="predicted"/>
<dbReference type="EMBL" id="JAGPXC010000008">
    <property type="protein sequence ID" value="KAH6647547.1"/>
    <property type="molecule type" value="Genomic_DNA"/>
</dbReference>
<dbReference type="InterPro" id="IPR053178">
    <property type="entry name" value="Osmoadaptation_assoc"/>
</dbReference>
<dbReference type="AlphaFoldDB" id="A0A9P8RQH1"/>
<dbReference type="PANTHER" id="PTHR38111">
    <property type="entry name" value="ZN(2)-C6 FUNGAL-TYPE DOMAIN-CONTAINING PROTEIN-RELATED"/>
    <property type="match status" value="1"/>
</dbReference>
<gene>
    <name evidence="1" type="ORF">BKA67DRAFT_662327</name>
</gene>
<protein>
    <submittedName>
        <fullName evidence="1">Uncharacterized protein</fullName>
    </submittedName>
</protein>
<name>A0A9P8RQH1_9PEZI</name>
<dbReference type="Proteomes" id="UP000758603">
    <property type="component" value="Unassembled WGS sequence"/>
</dbReference>
<evidence type="ECO:0000313" key="2">
    <source>
        <dbReference type="Proteomes" id="UP000758603"/>
    </source>
</evidence>
<organism evidence="1 2">
    <name type="scientific">Truncatella angustata</name>
    <dbReference type="NCBI Taxonomy" id="152316"/>
    <lineage>
        <taxon>Eukaryota</taxon>
        <taxon>Fungi</taxon>
        <taxon>Dikarya</taxon>
        <taxon>Ascomycota</taxon>
        <taxon>Pezizomycotina</taxon>
        <taxon>Sordariomycetes</taxon>
        <taxon>Xylariomycetidae</taxon>
        <taxon>Amphisphaeriales</taxon>
        <taxon>Sporocadaceae</taxon>
        <taxon>Truncatella</taxon>
    </lineage>
</organism>
<keyword evidence="2" id="KW-1185">Reference proteome</keyword>
<evidence type="ECO:0000313" key="1">
    <source>
        <dbReference type="EMBL" id="KAH6647547.1"/>
    </source>
</evidence>
<dbReference type="GeneID" id="70136867"/>
<dbReference type="RefSeq" id="XP_045954059.1">
    <property type="nucleotide sequence ID" value="XM_046107976.1"/>
</dbReference>
<sequence length="402" mass="45367">MSLSPPTRDILNLAIRSFTADSEMQMLQQQQSSGRAVRDWGGWMDALPSLSSGIDNDSLSPAIMALTAAITTHKADLRPTKLSYLTTYATALRKLRISLKNIHQGNRFMVLATIICLYTAALMLPIEENTQTRQTHHKGLQDLFLAIGPEGFISVATHKLFAGFRGSIIFEAIYMRRSSFTSHVDWKTKPFKLQGQNIIQRSLTIAADIPPLLEKFDALDKMDAFNQELSAIALTTGFRKIIRGIYESFVLEATAPSYWQVFPDDPDSPYRFTNLSTANIWLNYWLFRAICFIHLHLLQTRYGVSDSADVNQESTLDQAVEHATSIYRSMDFVLQDDMKIQGPASRIFTARVAYDILKFDGARSAEKLAAIQRIIGRFELLGFKIPSLPDDRPFWTLNTGRV</sequence>
<reference evidence="1" key="1">
    <citation type="journal article" date="2021" name="Nat. Commun.">
        <title>Genetic determinants of endophytism in the Arabidopsis root mycobiome.</title>
        <authorList>
            <person name="Mesny F."/>
            <person name="Miyauchi S."/>
            <person name="Thiergart T."/>
            <person name="Pickel B."/>
            <person name="Atanasova L."/>
            <person name="Karlsson M."/>
            <person name="Huettel B."/>
            <person name="Barry K.W."/>
            <person name="Haridas S."/>
            <person name="Chen C."/>
            <person name="Bauer D."/>
            <person name="Andreopoulos W."/>
            <person name="Pangilinan J."/>
            <person name="LaButti K."/>
            <person name="Riley R."/>
            <person name="Lipzen A."/>
            <person name="Clum A."/>
            <person name="Drula E."/>
            <person name="Henrissat B."/>
            <person name="Kohler A."/>
            <person name="Grigoriev I.V."/>
            <person name="Martin F.M."/>
            <person name="Hacquard S."/>
        </authorList>
    </citation>
    <scope>NUCLEOTIDE SEQUENCE</scope>
    <source>
        <strain evidence="1">MPI-SDFR-AT-0073</strain>
    </source>
</reference>
<comment type="caution">
    <text evidence="1">The sequence shown here is derived from an EMBL/GenBank/DDBJ whole genome shotgun (WGS) entry which is preliminary data.</text>
</comment>
<dbReference type="OrthoDB" id="4491390at2759"/>